<gene>
    <name evidence="1" type="ORF">METZ01_LOCUS46949</name>
</gene>
<evidence type="ECO:0000313" key="1">
    <source>
        <dbReference type="EMBL" id="SUZ94095.1"/>
    </source>
</evidence>
<dbReference type="AlphaFoldDB" id="A0A381RQD4"/>
<evidence type="ECO:0008006" key="2">
    <source>
        <dbReference type="Google" id="ProtNLM"/>
    </source>
</evidence>
<dbReference type="EMBL" id="UINC01002203">
    <property type="protein sequence ID" value="SUZ94095.1"/>
    <property type="molecule type" value="Genomic_DNA"/>
</dbReference>
<proteinExistence type="predicted"/>
<dbReference type="Gene3D" id="3.10.20.520">
    <property type="entry name" value="Phenylacetic acid degradation B"/>
    <property type="match status" value="1"/>
</dbReference>
<accession>A0A381RQD4</accession>
<sequence length="100" mass="11395">MRRYEVFLKKDGKDEYRHAGSLDAPDDGMALLLARESYLRRAEGDRLWLVDRDHIIVGDGEFVAPNADKPHRHNDGERIAARRKKLRAEAGQDTGPGEVR</sequence>
<name>A0A381RQD4_9ZZZZ</name>
<protein>
    <recommendedName>
        <fullName evidence="2">1,2-phenylacetyl-CoA epoxidase subunit B</fullName>
    </recommendedName>
</protein>
<reference evidence="1" key="1">
    <citation type="submission" date="2018-05" db="EMBL/GenBank/DDBJ databases">
        <authorList>
            <person name="Lanie J.A."/>
            <person name="Ng W.-L."/>
            <person name="Kazmierczak K.M."/>
            <person name="Andrzejewski T.M."/>
            <person name="Davidsen T.M."/>
            <person name="Wayne K.J."/>
            <person name="Tettelin H."/>
            <person name="Glass J.I."/>
            <person name="Rusch D."/>
            <person name="Podicherti R."/>
            <person name="Tsui H.-C.T."/>
            <person name="Winkler M.E."/>
        </authorList>
    </citation>
    <scope>NUCLEOTIDE SEQUENCE</scope>
</reference>
<dbReference type="InterPro" id="IPR038693">
    <property type="entry name" value="PaaB_sf"/>
</dbReference>
<organism evidence="1">
    <name type="scientific">marine metagenome</name>
    <dbReference type="NCBI Taxonomy" id="408172"/>
    <lineage>
        <taxon>unclassified sequences</taxon>
        <taxon>metagenomes</taxon>
        <taxon>ecological metagenomes</taxon>
    </lineage>
</organism>
<dbReference type="Pfam" id="PF06243">
    <property type="entry name" value="PaaB"/>
    <property type="match status" value="1"/>
</dbReference>
<dbReference type="InterPro" id="IPR009359">
    <property type="entry name" value="PaaB"/>
</dbReference>